<dbReference type="CDD" id="cd03691">
    <property type="entry name" value="BipA_TypA_II"/>
    <property type="match status" value="1"/>
</dbReference>
<dbReference type="PROSITE" id="PS00301">
    <property type="entry name" value="G_TR_1"/>
    <property type="match status" value="1"/>
</dbReference>
<dbReference type="GO" id="GO:0000049">
    <property type="term" value="F:tRNA binding"/>
    <property type="evidence" value="ECO:0007669"/>
    <property type="project" value="UniProtKB-KW"/>
</dbReference>
<dbReference type="InterPro" id="IPR042116">
    <property type="entry name" value="TypA/BipA_C"/>
</dbReference>
<feature type="domain" description="Tr-type G" evidence="3">
    <location>
        <begin position="4"/>
        <end position="199"/>
    </location>
</feature>
<keyword evidence="2" id="KW-0378">Hydrolase</keyword>
<comment type="catalytic activity">
    <reaction evidence="2">
        <text>GTP + H2O = GDP + phosphate + H(+)</text>
        <dbReference type="Rhea" id="RHEA:19669"/>
        <dbReference type="ChEBI" id="CHEBI:15377"/>
        <dbReference type="ChEBI" id="CHEBI:15378"/>
        <dbReference type="ChEBI" id="CHEBI:37565"/>
        <dbReference type="ChEBI" id="CHEBI:43474"/>
        <dbReference type="ChEBI" id="CHEBI:58189"/>
    </reaction>
</comment>
<name>A0A1F7FM14_UNCRA</name>
<evidence type="ECO:0000313" key="4">
    <source>
        <dbReference type="EMBL" id="OGK07512.1"/>
    </source>
</evidence>
<dbReference type="SUPFAM" id="SSF50447">
    <property type="entry name" value="Translation proteins"/>
    <property type="match status" value="1"/>
</dbReference>
<sequence>MDQKSIRNIAIIAHVDHGKTTLVDQLFKQSGMFRDNQAVEERLMDSMDLERERGITIMSKNGSFKYHDYWINIIDTPGHADFGGQVERVLKMADGALLLVDAQEGPMPQTYYVLKKALAEFLPIIVVINKIDKPAARPQWVVEQVNDLFLTLNADDSILNFPIVFASAKQGIATDHMDEPGVSMEPLFQKIISHIPPPKGDPNAPLQMLVSSIDYSTYLGRLGIGKITSGTMNINKAIAVVDRNGAVKPARVTKIYHFEGTVKKAVDIACTGELVAIAGMDEVTVGVTYTDPENPLPLPPMEIDPPTLSINFIPNDSPFSGREGQFLTSGHLKERLFREALGDVALTVEFLTERVGFKVSGRGELHISIVIEKMRREGYEFQLTRPEVILHQEDGKILEPYEFLAIDVTEQYVGAVIERLGPRKGQLMKLEQENGLARLEYKITTRGLMGFRGEFLTVTKGMGVMSYAFAEYGPYAGDIINRKNGVLVAMEACTVAAYALWNLQERGIMFVNPQTAVYKGQIVGEHSRDNDLIVNPGRNKKLTNMRASGSDDAIVLQPPRLMSLEDCLTYINDDELVEVTPKSIRLRKKSIDKISRRGGPLQEEA</sequence>
<proteinExistence type="inferred from homology"/>
<dbReference type="InterPro" id="IPR048876">
    <property type="entry name" value="BipA_C"/>
</dbReference>
<dbReference type="PROSITE" id="PS51722">
    <property type="entry name" value="G_TR_2"/>
    <property type="match status" value="1"/>
</dbReference>
<keyword evidence="1 2" id="KW-0342">GTP-binding</keyword>
<comment type="function">
    <text evidence="2">A 50S ribosomal subunit assembly protein with GTPase activity, required for 50S subunit assembly at low temperatures, may also play a role in translation. Binds GTP and analogs. Binds the 70S ribosome between the 30S and 50S subunits, in a similar position as ribosome-bound EF-G; it contacts a number of ribosomal proteins, both rRNAs and the A-site tRNA.</text>
</comment>
<dbReference type="Pfam" id="PF00009">
    <property type="entry name" value="GTP_EFTU"/>
    <property type="match status" value="1"/>
</dbReference>
<feature type="binding site" evidence="2">
    <location>
        <begin position="16"/>
        <end position="21"/>
    </location>
    <ligand>
        <name>GTP</name>
        <dbReference type="ChEBI" id="CHEBI:37565"/>
    </ligand>
</feature>
<dbReference type="Pfam" id="PF21018">
    <property type="entry name" value="BipA_C"/>
    <property type="match status" value="1"/>
</dbReference>
<dbReference type="FunFam" id="3.40.50.300:FF:000055">
    <property type="entry name" value="GTP-binding protein TypA"/>
    <property type="match status" value="1"/>
</dbReference>
<comment type="subcellular location">
    <subcellularLocation>
        <location evidence="2">Cytoplasm</location>
    </subcellularLocation>
    <text evidence="2">Binds to ribosomes.</text>
</comment>
<evidence type="ECO:0000256" key="1">
    <source>
        <dbReference type="ARBA" id="ARBA00023134"/>
    </source>
</evidence>
<dbReference type="FunFam" id="2.40.50.250:FF:000001">
    <property type="entry name" value="GTP-binding protein TypA"/>
    <property type="match status" value="1"/>
</dbReference>
<dbReference type="PANTHER" id="PTHR42908:SF8">
    <property type="entry name" value="TR-TYPE G DOMAIN-CONTAINING PROTEIN"/>
    <property type="match status" value="1"/>
</dbReference>
<comment type="subunit">
    <text evidence="2">Monomer.</text>
</comment>
<dbReference type="EC" id="3.6.5.-" evidence="2"/>
<dbReference type="NCBIfam" id="TIGR00231">
    <property type="entry name" value="small_GTP"/>
    <property type="match status" value="1"/>
</dbReference>
<evidence type="ECO:0000256" key="2">
    <source>
        <dbReference type="HAMAP-Rule" id="MF_00849"/>
    </source>
</evidence>
<dbReference type="AlphaFoldDB" id="A0A1F7FM14"/>
<dbReference type="Proteomes" id="UP000179243">
    <property type="component" value="Unassembled WGS sequence"/>
</dbReference>
<dbReference type="InterPro" id="IPR000640">
    <property type="entry name" value="EFG_V-like"/>
</dbReference>
<dbReference type="GO" id="GO:0005829">
    <property type="term" value="C:cytosol"/>
    <property type="evidence" value="ECO:0007669"/>
    <property type="project" value="TreeGrafter"/>
</dbReference>
<protein>
    <recommendedName>
        <fullName evidence="2">Large ribosomal subunit assembly factor BipA</fullName>
        <ecNumber evidence="2">3.6.5.-</ecNumber>
    </recommendedName>
    <alternativeName>
        <fullName evidence="2">GTP-binding protein BipA</fullName>
    </alternativeName>
</protein>
<dbReference type="InterPro" id="IPR035647">
    <property type="entry name" value="EFG_III/V"/>
</dbReference>
<keyword evidence="2" id="KW-0694">RNA-binding</keyword>
<dbReference type="InterPro" id="IPR027417">
    <property type="entry name" value="P-loop_NTPase"/>
</dbReference>
<dbReference type="HAMAP" id="MF_00849">
    <property type="entry name" value="BipA"/>
    <property type="match status" value="1"/>
</dbReference>
<keyword evidence="2" id="KW-0699">rRNA-binding</keyword>
<dbReference type="CDD" id="cd01891">
    <property type="entry name" value="TypA_BipA"/>
    <property type="match status" value="1"/>
</dbReference>
<dbReference type="GO" id="GO:0043022">
    <property type="term" value="F:ribosome binding"/>
    <property type="evidence" value="ECO:0007669"/>
    <property type="project" value="UniProtKB-UniRule"/>
</dbReference>
<dbReference type="SUPFAM" id="SSF52540">
    <property type="entry name" value="P-loop containing nucleoside triphosphate hydrolases"/>
    <property type="match status" value="1"/>
</dbReference>
<dbReference type="InterPro" id="IPR035651">
    <property type="entry name" value="BipA_V"/>
</dbReference>
<dbReference type="SMART" id="SM00838">
    <property type="entry name" value="EFG_C"/>
    <property type="match status" value="1"/>
</dbReference>
<dbReference type="Gene3D" id="2.40.30.10">
    <property type="entry name" value="Translation factors"/>
    <property type="match status" value="1"/>
</dbReference>
<keyword evidence="2" id="KW-0690">Ribosome biogenesis</keyword>
<organism evidence="4 5">
    <name type="scientific">Candidatus Raymondbacteria bacterium RIFOXYD12_FULL_49_13</name>
    <dbReference type="NCBI Taxonomy" id="1817890"/>
    <lineage>
        <taxon>Bacteria</taxon>
        <taxon>Raymondiibacteriota</taxon>
    </lineage>
</organism>
<dbReference type="InterPro" id="IPR000795">
    <property type="entry name" value="T_Tr_GTP-bd_dom"/>
</dbReference>
<dbReference type="Gene3D" id="3.30.70.870">
    <property type="entry name" value="Elongation Factor G (Translational Gtpase), domain 3"/>
    <property type="match status" value="1"/>
</dbReference>
<dbReference type="GO" id="GO:0003924">
    <property type="term" value="F:GTPase activity"/>
    <property type="evidence" value="ECO:0007669"/>
    <property type="project" value="UniProtKB-UniRule"/>
</dbReference>
<dbReference type="FunFam" id="3.30.70.240:FF:000002">
    <property type="entry name" value="GTP-binding protein TypA"/>
    <property type="match status" value="1"/>
</dbReference>
<dbReference type="InterPro" id="IPR005225">
    <property type="entry name" value="Small_GTP-bd"/>
</dbReference>
<gene>
    <name evidence="2" type="primary">bipA</name>
    <name evidence="4" type="ORF">A2519_16765</name>
</gene>
<feature type="binding site" evidence="2">
    <location>
        <begin position="129"/>
        <end position="132"/>
    </location>
    <ligand>
        <name>GTP</name>
        <dbReference type="ChEBI" id="CHEBI:37565"/>
    </ligand>
</feature>
<accession>A0A1F7FM14</accession>
<keyword evidence="2" id="KW-0820">tRNA-binding</keyword>
<comment type="similarity">
    <text evidence="2">Belongs to the TRAFAC class translation factor GTPase superfamily. Classic translation factor GTPase family. BipA subfamily.</text>
</comment>
<dbReference type="Gene3D" id="3.40.50.300">
    <property type="entry name" value="P-loop containing nucleotide triphosphate hydrolases"/>
    <property type="match status" value="1"/>
</dbReference>
<keyword evidence="2" id="KW-0547">Nucleotide-binding</keyword>
<dbReference type="Gene3D" id="3.30.70.240">
    <property type="match status" value="1"/>
</dbReference>
<dbReference type="Gene3D" id="2.40.50.250">
    <property type="entry name" value="bipa protein"/>
    <property type="match status" value="1"/>
</dbReference>
<dbReference type="GO" id="GO:0000027">
    <property type="term" value="P:ribosomal large subunit assembly"/>
    <property type="evidence" value="ECO:0007669"/>
    <property type="project" value="UniProtKB-UniRule"/>
</dbReference>
<dbReference type="EMBL" id="MFYX01000005">
    <property type="protein sequence ID" value="OGK07512.1"/>
    <property type="molecule type" value="Genomic_DNA"/>
</dbReference>
<dbReference type="CDD" id="cd03710">
    <property type="entry name" value="BipA_TypA_C"/>
    <property type="match status" value="1"/>
</dbReference>
<dbReference type="GO" id="GO:0005525">
    <property type="term" value="F:GTP binding"/>
    <property type="evidence" value="ECO:0007669"/>
    <property type="project" value="UniProtKB-UniRule"/>
</dbReference>
<keyword evidence="2" id="KW-0963">Cytoplasm</keyword>
<dbReference type="InterPro" id="IPR047042">
    <property type="entry name" value="BipA_II"/>
</dbReference>
<comment type="caution">
    <text evidence="4">The sequence shown here is derived from an EMBL/GenBank/DDBJ whole genome shotgun (WGS) entry which is preliminary data.</text>
</comment>
<dbReference type="NCBIfam" id="TIGR01394">
    <property type="entry name" value="TypA_BipA"/>
    <property type="match status" value="1"/>
</dbReference>
<dbReference type="InterPro" id="IPR009000">
    <property type="entry name" value="Transl_B-barrel_sf"/>
</dbReference>
<evidence type="ECO:0000313" key="5">
    <source>
        <dbReference type="Proteomes" id="UP000179243"/>
    </source>
</evidence>
<dbReference type="PRINTS" id="PR00315">
    <property type="entry name" value="ELONGATNFCT"/>
</dbReference>
<dbReference type="PANTHER" id="PTHR42908">
    <property type="entry name" value="TRANSLATION ELONGATION FACTOR-RELATED"/>
    <property type="match status" value="1"/>
</dbReference>
<dbReference type="GO" id="GO:0019843">
    <property type="term" value="F:rRNA binding"/>
    <property type="evidence" value="ECO:0007669"/>
    <property type="project" value="UniProtKB-KW"/>
</dbReference>
<evidence type="ECO:0000259" key="3">
    <source>
        <dbReference type="PROSITE" id="PS51722"/>
    </source>
</evidence>
<dbReference type="SUPFAM" id="SSF54980">
    <property type="entry name" value="EF-G C-terminal domain-like"/>
    <property type="match status" value="2"/>
</dbReference>
<dbReference type="InterPro" id="IPR047041">
    <property type="entry name" value="BipA_GTP-bd_dom"/>
</dbReference>
<dbReference type="InterPro" id="IPR006298">
    <property type="entry name" value="BipA"/>
</dbReference>
<reference evidence="4 5" key="1">
    <citation type="journal article" date="2016" name="Nat. Commun.">
        <title>Thousands of microbial genomes shed light on interconnected biogeochemical processes in an aquifer system.</title>
        <authorList>
            <person name="Anantharaman K."/>
            <person name="Brown C.T."/>
            <person name="Hug L.A."/>
            <person name="Sharon I."/>
            <person name="Castelle C.J."/>
            <person name="Probst A.J."/>
            <person name="Thomas B.C."/>
            <person name="Singh A."/>
            <person name="Wilkins M.J."/>
            <person name="Karaoz U."/>
            <person name="Brodie E.L."/>
            <person name="Williams K.H."/>
            <person name="Hubbard S.S."/>
            <person name="Banfield J.F."/>
        </authorList>
    </citation>
    <scope>NUCLEOTIDE SEQUENCE [LARGE SCALE GENOMIC DNA]</scope>
</reference>
<dbReference type="GO" id="GO:1990904">
    <property type="term" value="C:ribonucleoprotein complex"/>
    <property type="evidence" value="ECO:0007669"/>
    <property type="project" value="TreeGrafter"/>
</dbReference>
<dbReference type="InterPro" id="IPR031157">
    <property type="entry name" value="G_TR_CS"/>
</dbReference>
<dbReference type="Pfam" id="PF00679">
    <property type="entry name" value="EFG_C"/>
    <property type="match status" value="1"/>
</dbReference>